<reference evidence="2 3" key="1">
    <citation type="journal article" date="2024" name="Commun. Biol.">
        <title>Comparative genomic analysis of thermophilic fungi reveals convergent evolutionary adaptations and gene losses.</title>
        <authorList>
            <person name="Steindorff A.S."/>
            <person name="Aguilar-Pontes M.V."/>
            <person name="Robinson A.J."/>
            <person name="Andreopoulos B."/>
            <person name="LaButti K."/>
            <person name="Kuo A."/>
            <person name="Mondo S."/>
            <person name="Riley R."/>
            <person name="Otillar R."/>
            <person name="Haridas S."/>
            <person name="Lipzen A."/>
            <person name="Grimwood J."/>
            <person name="Schmutz J."/>
            <person name="Clum A."/>
            <person name="Reid I.D."/>
            <person name="Moisan M.C."/>
            <person name="Butler G."/>
            <person name="Nguyen T.T.M."/>
            <person name="Dewar K."/>
            <person name="Conant G."/>
            <person name="Drula E."/>
            <person name="Henrissat B."/>
            <person name="Hansel C."/>
            <person name="Singer S."/>
            <person name="Hutchinson M.I."/>
            <person name="de Vries R.P."/>
            <person name="Natvig D.O."/>
            <person name="Powell A.J."/>
            <person name="Tsang A."/>
            <person name="Grigoriev I.V."/>
        </authorList>
    </citation>
    <scope>NUCLEOTIDE SEQUENCE [LARGE SCALE GENOMIC DNA]</scope>
    <source>
        <strain evidence="2 3">CBS 494.80</strain>
    </source>
</reference>
<dbReference type="SUPFAM" id="SSF53335">
    <property type="entry name" value="S-adenosyl-L-methionine-dependent methyltransferases"/>
    <property type="match status" value="1"/>
</dbReference>
<dbReference type="Gene3D" id="3.40.50.150">
    <property type="entry name" value="Vaccinia Virus protein VP39"/>
    <property type="match status" value="1"/>
</dbReference>
<keyword evidence="1" id="KW-0472">Membrane</keyword>
<keyword evidence="1" id="KW-1133">Transmembrane helix</keyword>
<dbReference type="Proteomes" id="UP001595075">
    <property type="component" value="Unassembled WGS sequence"/>
</dbReference>
<feature type="transmembrane region" description="Helical" evidence="1">
    <location>
        <begin position="25"/>
        <end position="44"/>
    </location>
</feature>
<name>A0ABR4CGI3_9HELO</name>
<gene>
    <name evidence="2" type="ORF">VTL71DRAFT_15403</name>
</gene>
<dbReference type="Pfam" id="PF13489">
    <property type="entry name" value="Methyltransf_23"/>
    <property type="match status" value="1"/>
</dbReference>
<evidence type="ECO:0000256" key="1">
    <source>
        <dbReference type="SAM" id="Phobius"/>
    </source>
</evidence>
<protein>
    <recommendedName>
        <fullName evidence="4">S-adenosyl-L-methionine-dependent methyltransferase</fullName>
    </recommendedName>
</protein>
<dbReference type="PANTHER" id="PTHR43591">
    <property type="entry name" value="METHYLTRANSFERASE"/>
    <property type="match status" value="1"/>
</dbReference>
<dbReference type="EMBL" id="JAZHXI010000008">
    <property type="protein sequence ID" value="KAL2069065.1"/>
    <property type="molecule type" value="Genomic_DNA"/>
</dbReference>
<evidence type="ECO:0008006" key="4">
    <source>
        <dbReference type="Google" id="ProtNLM"/>
    </source>
</evidence>
<dbReference type="PANTHER" id="PTHR43591:SF108">
    <property type="entry name" value="S-ADENOSYL-L-METHIONINE-DEPENDENT METHYLTRANSFERASE"/>
    <property type="match status" value="1"/>
</dbReference>
<sequence length="297" mass="32755">MSDNTHKQHSHSHNTEQNHSHWKSVLILFSVAPIIFCVASLALFRRSSSTNAVAQARYFNEAASTYNSKFGKTIQQIIDEIQKHHEWIGVDWAEESDSENEASSSSEKKTVRLLDYACGTGLVSRALAPYITQSVGIDLTEGMVKEYNTAARNQGIPETEMVAVQGNLIDVNDPSPANLAGKEFYDFDIAAVGLGFHHFDDPALATKRLAERLKKGGALFIVDFLPHQHFPKDGEDGHKAAKTVTHMGFSQEDIKKMFEDAGVGSNFDYKVIGKGVVFEADGKQMSRSVFFAKGAKL</sequence>
<evidence type="ECO:0000313" key="3">
    <source>
        <dbReference type="Proteomes" id="UP001595075"/>
    </source>
</evidence>
<dbReference type="CDD" id="cd02440">
    <property type="entry name" value="AdoMet_MTases"/>
    <property type="match status" value="1"/>
</dbReference>
<proteinExistence type="predicted"/>
<comment type="caution">
    <text evidence="2">The sequence shown here is derived from an EMBL/GenBank/DDBJ whole genome shotgun (WGS) entry which is preliminary data.</text>
</comment>
<keyword evidence="1" id="KW-0812">Transmembrane</keyword>
<keyword evidence="3" id="KW-1185">Reference proteome</keyword>
<evidence type="ECO:0000313" key="2">
    <source>
        <dbReference type="EMBL" id="KAL2069065.1"/>
    </source>
</evidence>
<accession>A0ABR4CGI3</accession>
<dbReference type="InterPro" id="IPR029063">
    <property type="entry name" value="SAM-dependent_MTases_sf"/>
</dbReference>
<organism evidence="2 3">
    <name type="scientific">Oculimacula yallundae</name>
    <dbReference type="NCBI Taxonomy" id="86028"/>
    <lineage>
        <taxon>Eukaryota</taxon>
        <taxon>Fungi</taxon>
        <taxon>Dikarya</taxon>
        <taxon>Ascomycota</taxon>
        <taxon>Pezizomycotina</taxon>
        <taxon>Leotiomycetes</taxon>
        <taxon>Helotiales</taxon>
        <taxon>Ploettnerulaceae</taxon>
        <taxon>Oculimacula</taxon>
    </lineage>
</organism>